<evidence type="ECO:0000313" key="2">
    <source>
        <dbReference type="Proteomes" id="UP000237347"/>
    </source>
</evidence>
<accession>A0AAW0KZB7</accession>
<reference evidence="1 2" key="1">
    <citation type="journal article" date="2018" name="Sci. Data">
        <title>The draft genome sequence of cork oak.</title>
        <authorList>
            <person name="Ramos A.M."/>
            <person name="Usie A."/>
            <person name="Barbosa P."/>
            <person name="Barros P.M."/>
            <person name="Capote T."/>
            <person name="Chaves I."/>
            <person name="Simoes F."/>
            <person name="Abreu I."/>
            <person name="Carrasquinho I."/>
            <person name="Faro C."/>
            <person name="Guimaraes J.B."/>
            <person name="Mendonca D."/>
            <person name="Nobrega F."/>
            <person name="Rodrigues L."/>
            <person name="Saibo N.J.M."/>
            <person name="Varela M.C."/>
            <person name="Egas C."/>
            <person name="Matos J."/>
            <person name="Miguel C.M."/>
            <person name="Oliveira M.M."/>
            <person name="Ricardo C.P."/>
            <person name="Goncalves S."/>
        </authorList>
    </citation>
    <scope>NUCLEOTIDE SEQUENCE [LARGE SCALE GENOMIC DNA]</scope>
    <source>
        <strain evidence="2">cv. HL8</strain>
    </source>
</reference>
<name>A0AAW0KZB7_QUESU</name>
<sequence length="204" mass="23901">MARSITRVVQHKVGYIDTCVRRQRLLRSRLMVHYYWSNCGRMPNSPHMFGDEASTVGTALGPLAVRNVSFVYLLFTYATFTHGDYVMTNMKVMYVMFARRKGAMCTTEHATHVLSTYRMSLASLRPNQVSYLCWEPRWLWFHRITRCFITKETSYWDTLVSLQCPFYYKCPLVKSHMKILVKCHPSFAIHTECMNALKAVEELN</sequence>
<evidence type="ECO:0000313" key="1">
    <source>
        <dbReference type="EMBL" id="KAK7844270.1"/>
    </source>
</evidence>
<gene>
    <name evidence="1" type="ORF">CFP56_011100</name>
</gene>
<comment type="caution">
    <text evidence="1">The sequence shown here is derived from an EMBL/GenBank/DDBJ whole genome shotgun (WGS) entry which is preliminary data.</text>
</comment>
<dbReference type="AlphaFoldDB" id="A0AAW0KZB7"/>
<protein>
    <submittedName>
        <fullName evidence="1">Uncharacterized protein</fullName>
    </submittedName>
</protein>
<organism evidence="1 2">
    <name type="scientific">Quercus suber</name>
    <name type="common">Cork oak</name>
    <dbReference type="NCBI Taxonomy" id="58331"/>
    <lineage>
        <taxon>Eukaryota</taxon>
        <taxon>Viridiplantae</taxon>
        <taxon>Streptophyta</taxon>
        <taxon>Embryophyta</taxon>
        <taxon>Tracheophyta</taxon>
        <taxon>Spermatophyta</taxon>
        <taxon>Magnoliopsida</taxon>
        <taxon>eudicotyledons</taxon>
        <taxon>Gunneridae</taxon>
        <taxon>Pentapetalae</taxon>
        <taxon>rosids</taxon>
        <taxon>fabids</taxon>
        <taxon>Fagales</taxon>
        <taxon>Fagaceae</taxon>
        <taxon>Quercus</taxon>
    </lineage>
</organism>
<keyword evidence="2" id="KW-1185">Reference proteome</keyword>
<dbReference type="Proteomes" id="UP000237347">
    <property type="component" value="Unassembled WGS sequence"/>
</dbReference>
<proteinExistence type="predicted"/>
<dbReference type="EMBL" id="PKMF04000189">
    <property type="protein sequence ID" value="KAK7844270.1"/>
    <property type="molecule type" value="Genomic_DNA"/>
</dbReference>